<dbReference type="AlphaFoldDB" id="A0A2T8FGL4"/>
<feature type="compositionally biased region" description="Basic and acidic residues" evidence="1">
    <location>
        <begin position="1"/>
        <end position="34"/>
    </location>
</feature>
<evidence type="ECO:0000259" key="2">
    <source>
        <dbReference type="Pfam" id="PF09350"/>
    </source>
</evidence>
<feature type="region of interest" description="Disordered" evidence="1">
    <location>
        <begin position="1"/>
        <end position="36"/>
    </location>
</feature>
<dbReference type="OrthoDB" id="3395286at2"/>
<reference evidence="3 4" key="1">
    <citation type="submission" date="2018-04" db="EMBL/GenBank/DDBJ databases">
        <title>Genome of Nocardioides gansuensis WSJ-1.</title>
        <authorList>
            <person name="Wu S."/>
            <person name="Wang G."/>
        </authorList>
    </citation>
    <scope>NUCLEOTIDE SEQUENCE [LARGE SCALE GENOMIC DNA]</scope>
    <source>
        <strain evidence="3 4">WSJ-1</strain>
    </source>
</reference>
<evidence type="ECO:0000256" key="1">
    <source>
        <dbReference type="SAM" id="MobiDB-lite"/>
    </source>
</evidence>
<dbReference type="Pfam" id="PF09350">
    <property type="entry name" value="DJC28_CD"/>
    <property type="match status" value="1"/>
</dbReference>
<evidence type="ECO:0000313" key="3">
    <source>
        <dbReference type="EMBL" id="PVG84844.1"/>
    </source>
</evidence>
<feature type="compositionally biased region" description="Basic residues" evidence="1">
    <location>
        <begin position="178"/>
        <end position="189"/>
    </location>
</feature>
<gene>
    <name evidence="3" type="ORF">DDE18_01585</name>
</gene>
<dbReference type="EMBL" id="QDGZ01000001">
    <property type="protein sequence ID" value="PVG84844.1"/>
    <property type="molecule type" value="Genomic_DNA"/>
</dbReference>
<feature type="compositionally biased region" description="Basic and acidic residues" evidence="1">
    <location>
        <begin position="166"/>
        <end position="177"/>
    </location>
</feature>
<dbReference type="Proteomes" id="UP000246018">
    <property type="component" value="Unassembled WGS sequence"/>
</dbReference>
<feature type="region of interest" description="Disordered" evidence="1">
    <location>
        <begin position="48"/>
        <end position="67"/>
    </location>
</feature>
<sequence length="189" mass="22244">MPHEEPAGEDRDTRHREPERDERTGRSAAAERIRHQTQWVEQQIQAAQRRGEFDDLPGAGKPIELGEEHDPDWWLKKLVEREQISVLPPAIALRKEDAELDDRLDALTTEALVRKEVEEFNARVHHALYTTHGWPPVVTPKRDVEAEVERWRERRDARRQAQAVAIRRERTAVGKGDRPRRRLFRRRAD</sequence>
<name>A0A2T8FGL4_9ACTN</name>
<feature type="domain" description="DnaJ homologue subfamily C member 28 conserved" evidence="2">
    <location>
        <begin position="39"/>
        <end position="105"/>
    </location>
</feature>
<protein>
    <submittedName>
        <fullName evidence="3">DUF1992 domain-containing protein</fullName>
    </submittedName>
</protein>
<organism evidence="3 4">
    <name type="scientific">Nocardioides gansuensis</name>
    <dbReference type="NCBI Taxonomy" id="2138300"/>
    <lineage>
        <taxon>Bacteria</taxon>
        <taxon>Bacillati</taxon>
        <taxon>Actinomycetota</taxon>
        <taxon>Actinomycetes</taxon>
        <taxon>Propionibacteriales</taxon>
        <taxon>Nocardioidaceae</taxon>
        <taxon>Nocardioides</taxon>
    </lineage>
</organism>
<proteinExistence type="predicted"/>
<dbReference type="RefSeq" id="WP_116570971.1">
    <property type="nucleotide sequence ID" value="NZ_QDGZ01000001.1"/>
</dbReference>
<accession>A0A2T8FGL4</accession>
<keyword evidence="4" id="KW-1185">Reference proteome</keyword>
<dbReference type="InterPro" id="IPR018961">
    <property type="entry name" value="DnaJ_homolog_subfam-C_membr-28"/>
</dbReference>
<evidence type="ECO:0000313" key="4">
    <source>
        <dbReference type="Proteomes" id="UP000246018"/>
    </source>
</evidence>
<feature type="region of interest" description="Disordered" evidence="1">
    <location>
        <begin position="163"/>
        <end position="189"/>
    </location>
</feature>
<comment type="caution">
    <text evidence="3">The sequence shown here is derived from an EMBL/GenBank/DDBJ whole genome shotgun (WGS) entry which is preliminary data.</text>
</comment>